<sequence length="490" mass="55334">MIGELALRDCANRIIGGGGRRGISGGEARRVSIAIQMLSNPGVLFLDEPTSGLDSFSAHNLVSTLLTLSRHNKTVICTIHQPRSDIFNLFDYVLLLSKGKVVYFGQTKHIVNHFAYLGYECPYDVNPSDYFLDLITINYQTEESERDSKERLGQLISGFRSSPFYNSGQIDPNNTTATAVSIADDGTRTSIIEQQPQKDTKFKIEKRNTSFFLQVWLLYHRAVKNMVRDKSVVSARLVESVLIALICGGMFYDLGDDLEGIKSRVACFYIVVILQPYLIIISNILQFSEELLIYDREHYDGMYDTGPYWLAIKAATLPLEIVTAIIFSCIFYWMTGLRNDSIDHFFYFALILFLAQYTSACLGFMATSLFRSFAGASLMANLLMTFWAITTGFIINPATFVFYMRWIAYTSLYQYSYGALASNEFRDNHYPCPFPAGDIQCQLFDGDDILARLQLKTDNMIVNIIVLVGIASCFNLISLIALKFVVHKPK</sequence>
<dbReference type="Proteomes" id="UP000007797">
    <property type="component" value="Unassembled WGS sequence"/>
</dbReference>
<reference evidence="11" key="1">
    <citation type="journal article" date="2011" name="Genome Res.">
        <title>Phylogeny-wide analysis of social amoeba genomes highlights ancient origins for complex intercellular communication.</title>
        <authorList>
            <person name="Heidel A.J."/>
            <person name="Lawal H.M."/>
            <person name="Felder M."/>
            <person name="Schilde C."/>
            <person name="Helps N.R."/>
            <person name="Tunggal B."/>
            <person name="Rivero F."/>
            <person name="John U."/>
            <person name="Schleicher M."/>
            <person name="Eichinger L."/>
            <person name="Platzer M."/>
            <person name="Noegel A.A."/>
            <person name="Schaap P."/>
            <person name="Gloeckner G."/>
        </authorList>
    </citation>
    <scope>NUCLEOTIDE SEQUENCE [LARGE SCALE GENOMIC DNA]</scope>
    <source>
        <strain evidence="11">SH3</strain>
    </source>
</reference>
<evidence type="ECO:0000259" key="7">
    <source>
        <dbReference type="Pfam" id="PF00005"/>
    </source>
</evidence>
<dbReference type="GeneID" id="14874643"/>
<keyword evidence="3 6" id="KW-0812">Transmembrane</keyword>
<name>F4PQ40_CACFS</name>
<dbReference type="InterPro" id="IPR013525">
    <property type="entry name" value="ABC2_TM"/>
</dbReference>
<dbReference type="RefSeq" id="XP_004360354.1">
    <property type="nucleotide sequence ID" value="XM_004360297.1"/>
</dbReference>
<feature type="domain" description="ABC transporter family G" evidence="9">
    <location>
        <begin position="80"/>
        <end position="146"/>
    </location>
</feature>
<dbReference type="Pfam" id="PF01061">
    <property type="entry name" value="ABC2_membrane"/>
    <property type="match status" value="1"/>
</dbReference>
<keyword evidence="5 6" id="KW-0472">Membrane</keyword>
<evidence type="ECO:0000313" key="10">
    <source>
        <dbReference type="EMBL" id="EGG22503.1"/>
    </source>
</evidence>
<dbReference type="Pfam" id="PF00005">
    <property type="entry name" value="ABC_tran"/>
    <property type="match status" value="1"/>
</dbReference>
<dbReference type="InterPro" id="IPR050352">
    <property type="entry name" value="ABCG_transporters"/>
</dbReference>
<dbReference type="GO" id="GO:0140359">
    <property type="term" value="F:ABC-type transporter activity"/>
    <property type="evidence" value="ECO:0007669"/>
    <property type="project" value="InterPro"/>
</dbReference>
<dbReference type="SUPFAM" id="SSF52540">
    <property type="entry name" value="P-loop containing nucleoside triphosphate hydrolases"/>
    <property type="match status" value="1"/>
</dbReference>
<dbReference type="GO" id="GO:0016020">
    <property type="term" value="C:membrane"/>
    <property type="evidence" value="ECO:0007669"/>
    <property type="project" value="UniProtKB-SubCell"/>
</dbReference>
<dbReference type="KEGG" id="dfa:DFA_04631"/>
<dbReference type="Gene3D" id="3.40.50.300">
    <property type="entry name" value="P-loop containing nucleotide triphosphate hydrolases"/>
    <property type="match status" value="1"/>
</dbReference>
<evidence type="ECO:0000256" key="3">
    <source>
        <dbReference type="ARBA" id="ARBA00022692"/>
    </source>
</evidence>
<dbReference type="PANTHER" id="PTHR48041">
    <property type="entry name" value="ABC TRANSPORTER G FAMILY MEMBER 28"/>
    <property type="match status" value="1"/>
</dbReference>
<evidence type="ECO:0000256" key="4">
    <source>
        <dbReference type="ARBA" id="ARBA00022989"/>
    </source>
</evidence>
<dbReference type="STRING" id="1054147.F4PQ40"/>
<keyword evidence="2" id="KW-0813">Transport</keyword>
<keyword evidence="4 6" id="KW-1133">Transmembrane helix</keyword>
<feature type="transmembrane region" description="Helical" evidence="6">
    <location>
        <begin position="233"/>
        <end position="254"/>
    </location>
</feature>
<dbReference type="GO" id="GO:0005524">
    <property type="term" value="F:ATP binding"/>
    <property type="evidence" value="ECO:0007669"/>
    <property type="project" value="InterPro"/>
</dbReference>
<feature type="transmembrane region" description="Helical" evidence="6">
    <location>
        <begin position="266"/>
        <end position="288"/>
    </location>
</feature>
<feature type="domain" description="ABC transporter" evidence="7">
    <location>
        <begin position="4"/>
        <end position="51"/>
    </location>
</feature>
<evidence type="ECO:0000256" key="1">
    <source>
        <dbReference type="ARBA" id="ARBA00004141"/>
    </source>
</evidence>
<dbReference type="InterPro" id="IPR027417">
    <property type="entry name" value="P-loop_NTPase"/>
</dbReference>
<accession>F4PQ40</accession>
<comment type="subcellular location">
    <subcellularLocation>
        <location evidence="1">Membrane</location>
        <topology evidence="1">Multi-pass membrane protein</topology>
    </subcellularLocation>
</comment>
<dbReference type="OrthoDB" id="26425at2759"/>
<evidence type="ECO:0000256" key="5">
    <source>
        <dbReference type="ARBA" id="ARBA00023136"/>
    </source>
</evidence>
<gene>
    <name evidence="10" type="ORF">DFA_04631</name>
</gene>
<feature type="transmembrane region" description="Helical" evidence="6">
    <location>
        <begin position="461"/>
        <end position="486"/>
    </location>
</feature>
<evidence type="ECO:0000259" key="8">
    <source>
        <dbReference type="Pfam" id="PF01061"/>
    </source>
</evidence>
<keyword evidence="11" id="KW-1185">Reference proteome</keyword>
<evidence type="ECO:0008006" key="12">
    <source>
        <dbReference type="Google" id="ProtNLM"/>
    </source>
</evidence>
<feature type="transmembrane region" description="Helical" evidence="6">
    <location>
        <begin position="345"/>
        <end position="370"/>
    </location>
</feature>
<dbReference type="OMA" id="FIINPAT"/>
<proteinExistence type="predicted"/>
<dbReference type="PANTHER" id="PTHR48041:SF139">
    <property type="entry name" value="PROTEIN SCARLET"/>
    <property type="match status" value="1"/>
</dbReference>
<dbReference type="InterPro" id="IPR003439">
    <property type="entry name" value="ABC_transporter-like_ATP-bd"/>
</dbReference>
<dbReference type="GO" id="GO:0016887">
    <property type="term" value="F:ATP hydrolysis activity"/>
    <property type="evidence" value="ECO:0007669"/>
    <property type="project" value="InterPro"/>
</dbReference>
<dbReference type="AlphaFoldDB" id="F4PQ40"/>
<feature type="transmembrane region" description="Helical" evidence="6">
    <location>
        <begin position="308"/>
        <end position="333"/>
    </location>
</feature>
<protein>
    <recommendedName>
        <fullName evidence="12">ABC transporter G family protein</fullName>
    </recommendedName>
</protein>
<evidence type="ECO:0000313" key="11">
    <source>
        <dbReference type="Proteomes" id="UP000007797"/>
    </source>
</evidence>
<organism evidence="10 11">
    <name type="scientific">Cavenderia fasciculata</name>
    <name type="common">Slime mold</name>
    <name type="synonym">Dictyostelium fasciculatum</name>
    <dbReference type="NCBI Taxonomy" id="261658"/>
    <lineage>
        <taxon>Eukaryota</taxon>
        <taxon>Amoebozoa</taxon>
        <taxon>Evosea</taxon>
        <taxon>Eumycetozoa</taxon>
        <taxon>Dictyostelia</taxon>
        <taxon>Acytosteliales</taxon>
        <taxon>Cavenderiaceae</taxon>
        <taxon>Cavenderia</taxon>
    </lineage>
</organism>
<dbReference type="Pfam" id="PF19055">
    <property type="entry name" value="ABC2_membrane_7"/>
    <property type="match status" value="1"/>
</dbReference>
<evidence type="ECO:0000256" key="2">
    <source>
        <dbReference type="ARBA" id="ARBA00022448"/>
    </source>
</evidence>
<feature type="domain" description="ABC-2 type transporter transmembrane" evidence="8">
    <location>
        <begin position="214"/>
        <end position="425"/>
    </location>
</feature>
<evidence type="ECO:0000259" key="9">
    <source>
        <dbReference type="Pfam" id="PF19055"/>
    </source>
</evidence>
<dbReference type="InterPro" id="IPR043926">
    <property type="entry name" value="ABCG_dom"/>
</dbReference>
<feature type="transmembrane region" description="Helical" evidence="6">
    <location>
        <begin position="382"/>
        <end position="403"/>
    </location>
</feature>
<dbReference type="EMBL" id="GL883009">
    <property type="protein sequence ID" value="EGG22503.1"/>
    <property type="molecule type" value="Genomic_DNA"/>
</dbReference>
<evidence type="ECO:0000256" key="6">
    <source>
        <dbReference type="SAM" id="Phobius"/>
    </source>
</evidence>